<accession>A0A8J2UE77</accession>
<evidence type="ECO:0000256" key="5">
    <source>
        <dbReference type="ARBA" id="ARBA00023136"/>
    </source>
</evidence>
<comment type="caution">
    <text evidence="9">The sequence shown here is derived from an EMBL/GenBank/DDBJ whole genome shotgun (WGS) entry which is preliminary data.</text>
</comment>
<feature type="domain" description="MacB-like periplasmic core" evidence="8">
    <location>
        <begin position="20"/>
        <end position="239"/>
    </location>
</feature>
<dbReference type="Pfam" id="PF12704">
    <property type="entry name" value="MacB_PCD"/>
    <property type="match status" value="1"/>
</dbReference>
<organism evidence="9 10">
    <name type="scientific">Puia dinghuensis</name>
    <dbReference type="NCBI Taxonomy" id="1792502"/>
    <lineage>
        <taxon>Bacteria</taxon>
        <taxon>Pseudomonadati</taxon>
        <taxon>Bacteroidota</taxon>
        <taxon>Chitinophagia</taxon>
        <taxon>Chitinophagales</taxon>
        <taxon>Chitinophagaceae</taxon>
        <taxon>Puia</taxon>
    </lineage>
</organism>
<dbReference type="Proteomes" id="UP000607559">
    <property type="component" value="Unassembled WGS sequence"/>
</dbReference>
<feature type="transmembrane region" description="Helical" evidence="6">
    <location>
        <begin position="755"/>
        <end position="777"/>
    </location>
</feature>
<feature type="domain" description="ABC3 transporter permease C-terminal" evidence="7">
    <location>
        <begin position="675"/>
        <end position="783"/>
    </location>
</feature>
<feature type="transmembrane region" description="Helical" evidence="6">
    <location>
        <begin position="423"/>
        <end position="447"/>
    </location>
</feature>
<protein>
    <submittedName>
        <fullName evidence="9">ABC transporter permease</fullName>
    </submittedName>
</protein>
<dbReference type="InterPro" id="IPR003838">
    <property type="entry name" value="ABC3_permease_C"/>
</dbReference>
<dbReference type="InterPro" id="IPR050250">
    <property type="entry name" value="Macrolide_Exporter_MacB"/>
</dbReference>
<dbReference type="PANTHER" id="PTHR30572">
    <property type="entry name" value="MEMBRANE COMPONENT OF TRANSPORTER-RELATED"/>
    <property type="match status" value="1"/>
</dbReference>
<dbReference type="InterPro" id="IPR025857">
    <property type="entry name" value="MacB_PCD"/>
</dbReference>
<feature type="transmembrane region" description="Helical" evidence="6">
    <location>
        <begin position="671"/>
        <end position="691"/>
    </location>
</feature>
<evidence type="ECO:0000259" key="7">
    <source>
        <dbReference type="Pfam" id="PF02687"/>
    </source>
</evidence>
<dbReference type="EMBL" id="BMJC01000003">
    <property type="protein sequence ID" value="GGB05574.1"/>
    <property type="molecule type" value="Genomic_DNA"/>
</dbReference>
<gene>
    <name evidence="9" type="ORF">GCM10011511_31180</name>
</gene>
<feature type="domain" description="ABC3 transporter permease C-terminal" evidence="7">
    <location>
        <begin position="290"/>
        <end position="407"/>
    </location>
</feature>
<dbReference type="Pfam" id="PF02687">
    <property type="entry name" value="FtsX"/>
    <property type="match status" value="2"/>
</dbReference>
<feature type="transmembrane region" description="Helical" evidence="6">
    <location>
        <begin position="726"/>
        <end position="746"/>
    </location>
</feature>
<feature type="transmembrane region" description="Helical" evidence="6">
    <location>
        <begin position="340"/>
        <end position="361"/>
    </location>
</feature>
<evidence type="ECO:0000256" key="2">
    <source>
        <dbReference type="ARBA" id="ARBA00022475"/>
    </source>
</evidence>
<comment type="subcellular location">
    <subcellularLocation>
        <location evidence="1">Cell membrane</location>
        <topology evidence="1">Multi-pass membrane protein</topology>
    </subcellularLocation>
</comment>
<feature type="transmembrane region" description="Helical" evidence="6">
    <location>
        <begin position="285"/>
        <end position="306"/>
    </location>
</feature>
<evidence type="ECO:0000256" key="4">
    <source>
        <dbReference type="ARBA" id="ARBA00022989"/>
    </source>
</evidence>
<dbReference type="RefSeq" id="WP_188933267.1">
    <property type="nucleotide sequence ID" value="NZ_BMJC01000003.1"/>
</dbReference>
<keyword evidence="5 6" id="KW-0472">Membrane</keyword>
<reference evidence="9" key="1">
    <citation type="journal article" date="2014" name="Int. J. Syst. Evol. Microbiol.">
        <title>Complete genome sequence of Corynebacterium casei LMG S-19264T (=DSM 44701T), isolated from a smear-ripened cheese.</title>
        <authorList>
            <consortium name="US DOE Joint Genome Institute (JGI-PGF)"/>
            <person name="Walter F."/>
            <person name="Albersmeier A."/>
            <person name="Kalinowski J."/>
            <person name="Ruckert C."/>
        </authorList>
    </citation>
    <scope>NUCLEOTIDE SEQUENCE</scope>
    <source>
        <strain evidence="9">CGMCC 1.15448</strain>
    </source>
</reference>
<feature type="transmembrane region" description="Helical" evidence="6">
    <location>
        <begin position="381"/>
        <end position="402"/>
    </location>
</feature>
<evidence type="ECO:0000256" key="3">
    <source>
        <dbReference type="ARBA" id="ARBA00022692"/>
    </source>
</evidence>
<keyword evidence="10" id="KW-1185">Reference proteome</keyword>
<reference evidence="9" key="2">
    <citation type="submission" date="2020-09" db="EMBL/GenBank/DDBJ databases">
        <authorList>
            <person name="Sun Q."/>
            <person name="Zhou Y."/>
        </authorList>
    </citation>
    <scope>NUCLEOTIDE SEQUENCE</scope>
    <source>
        <strain evidence="9">CGMCC 1.15448</strain>
    </source>
</reference>
<proteinExistence type="predicted"/>
<evidence type="ECO:0000313" key="10">
    <source>
        <dbReference type="Proteomes" id="UP000607559"/>
    </source>
</evidence>
<keyword evidence="2" id="KW-1003">Cell membrane</keyword>
<sequence length="794" mass="88000">MLRNYLRIAFRNLWQHKGFTFLNIIGLTVGMVAFFLIFLYVRFELSYDSMHSKADRIYRIVCDIKTPTETLHASQPSWAVPPHLTGELPEVESAVRVGTGDTWLVYRGDQQFAQDDVAVADSTFLQIFDFPLLKGDRKTALKEPFSVVLTETTAKKFFGSADPMGKSLALGQEKLHATVTGVLKDIPDNSIIKASMIVSMNTITQRLNRGLDDQWGNYGPNGYVLLKPGASAAALEKKFPAFLEKMNGTEMHKINMIPTLFLEPLRDVYLRSTRDGSKTGNITDVYIFSIIGVFILLIACINFINLTTARSADRAKEVGIRKVVGAVKGQLARQFIGESVILCLMALLLAVILTALLIHPFNQIAGKIISPGIFSHPGDLLILLGIAILIGIAAGLYPALVLSSFQPVSVLKGRFATGARGTFLRKALVIVQFTIATGLIIGTLVVYNQLNYMRSQDLGFNKDQKMVCDTRGDSSKLVLKQAVSGLPGVLSTAMSGSVPGGGNPGAYSQIENTHGEMQIANLDLYFVDFDYIPQFKMKMVAGRAFSRAFLTDTTNAMVLNEAAVKLFGYRSPKEAVGRRFDQWGRKGTIIGVVQDFHFRSLQEVIKPLSMRIEPRACDLLSINIDGQNIPATIGTIEKTWKRLMPDKPFSYFFLDEFFDKQYRAEDRFGKLFLYFAVLAIVISCLGLMGLASYSTLQRTKEIGVRKIVGASVGNIVFLLSKDFLQLVAWSFLVAFPVSWFLLHGWLKSFAYRISVYWWIFAAAGMMALLVALLTISFQSIRAAVASPVKSLRTE</sequence>
<dbReference type="PANTHER" id="PTHR30572:SF18">
    <property type="entry name" value="ABC-TYPE MACROLIDE FAMILY EXPORT SYSTEM PERMEASE COMPONENT 2"/>
    <property type="match status" value="1"/>
</dbReference>
<dbReference type="GO" id="GO:0022857">
    <property type="term" value="F:transmembrane transporter activity"/>
    <property type="evidence" value="ECO:0007669"/>
    <property type="project" value="TreeGrafter"/>
</dbReference>
<evidence type="ECO:0000256" key="6">
    <source>
        <dbReference type="SAM" id="Phobius"/>
    </source>
</evidence>
<evidence type="ECO:0000259" key="8">
    <source>
        <dbReference type="Pfam" id="PF12704"/>
    </source>
</evidence>
<dbReference type="GO" id="GO:0005886">
    <property type="term" value="C:plasma membrane"/>
    <property type="evidence" value="ECO:0007669"/>
    <property type="project" value="UniProtKB-SubCell"/>
</dbReference>
<name>A0A8J2UE77_9BACT</name>
<evidence type="ECO:0000313" key="9">
    <source>
        <dbReference type="EMBL" id="GGB05574.1"/>
    </source>
</evidence>
<keyword evidence="3 6" id="KW-0812">Transmembrane</keyword>
<evidence type="ECO:0000256" key="1">
    <source>
        <dbReference type="ARBA" id="ARBA00004651"/>
    </source>
</evidence>
<keyword evidence="4 6" id="KW-1133">Transmembrane helix</keyword>
<feature type="transmembrane region" description="Helical" evidence="6">
    <location>
        <begin position="21"/>
        <end position="41"/>
    </location>
</feature>
<dbReference type="AlphaFoldDB" id="A0A8J2UE77"/>